<evidence type="ECO:0000313" key="1">
    <source>
        <dbReference type="EMBL" id="CAD9158760.1"/>
    </source>
</evidence>
<proteinExistence type="predicted"/>
<dbReference type="AlphaFoldDB" id="A0A7S1R895"/>
<gene>
    <name evidence="1" type="ORF">ACAT0790_LOCUS35525</name>
</gene>
<evidence type="ECO:0008006" key="2">
    <source>
        <dbReference type="Google" id="ProtNLM"/>
    </source>
</evidence>
<dbReference type="EMBL" id="HBGE01059095">
    <property type="protein sequence ID" value="CAD9158760.1"/>
    <property type="molecule type" value="Transcribed_RNA"/>
</dbReference>
<reference evidence="1" key="1">
    <citation type="submission" date="2021-01" db="EMBL/GenBank/DDBJ databases">
        <authorList>
            <person name="Corre E."/>
            <person name="Pelletier E."/>
            <person name="Niang G."/>
            <person name="Scheremetjew M."/>
            <person name="Finn R."/>
            <person name="Kale V."/>
            <person name="Holt S."/>
            <person name="Cochrane G."/>
            <person name="Meng A."/>
            <person name="Brown T."/>
            <person name="Cohen L."/>
        </authorList>
    </citation>
    <scope>NUCLEOTIDE SEQUENCE</scope>
    <source>
        <strain evidence="1">OF101</strain>
    </source>
</reference>
<organism evidence="1">
    <name type="scientific">Alexandrium catenella</name>
    <name type="common">Red tide dinoflagellate</name>
    <name type="synonym">Gonyaulax catenella</name>
    <dbReference type="NCBI Taxonomy" id="2925"/>
    <lineage>
        <taxon>Eukaryota</taxon>
        <taxon>Sar</taxon>
        <taxon>Alveolata</taxon>
        <taxon>Dinophyceae</taxon>
        <taxon>Gonyaulacales</taxon>
        <taxon>Pyrocystaceae</taxon>
        <taxon>Alexandrium</taxon>
    </lineage>
</organism>
<protein>
    <recommendedName>
        <fullName evidence="2">DUF4397 domain-containing protein</fullName>
    </recommendedName>
</protein>
<name>A0A7S1R895_ALECA</name>
<sequence>MGNWQSLTVCNAYASQTPLTMVHVQGQFKKTSSPLLYKTCRPHDKVIADGDNFTFSLGDAGVGAFNITSASTRAIMVLIVGRDSTNTSKASFISHTFRGNEAQSAVLVDAYAGNSTGKAKVLDGKTPLDFFQEVALKPGAHMVSLNATGETGVASQVPVEVPNDKQAKYLVARVGYAPPAGGEQAFPQELVVLPLPLKPVAMPTQKPQRSSAASRDVMRPLLLLMLGGALMRTASALAD</sequence>
<accession>A0A7S1R895</accession>